<organism evidence="1">
    <name type="scientific">marine sediment metagenome</name>
    <dbReference type="NCBI Taxonomy" id="412755"/>
    <lineage>
        <taxon>unclassified sequences</taxon>
        <taxon>metagenomes</taxon>
        <taxon>ecological metagenomes</taxon>
    </lineage>
</organism>
<comment type="caution">
    <text evidence="1">The sequence shown here is derived from an EMBL/GenBank/DDBJ whole genome shotgun (WGS) entry which is preliminary data.</text>
</comment>
<sequence length="55" mass="5735">MRARGPGEIFMGLTLAHFAGCISAPADRAPIARGLGTGLAARRGEGLRENAMDRP</sequence>
<dbReference type="EMBL" id="BARS01009378">
    <property type="protein sequence ID" value="GAF73816.1"/>
    <property type="molecule type" value="Genomic_DNA"/>
</dbReference>
<accession>X0SFB3</accession>
<reference evidence="1" key="1">
    <citation type="journal article" date="2014" name="Front. Microbiol.">
        <title>High frequency of phylogenetically diverse reductive dehalogenase-homologous genes in deep subseafloor sedimentary metagenomes.</title>
        <authorList>
            <person name="Kawai M."/>
            <person name="Futagami T."/>
            <person name="Toyoda A."/>
            <person name="Takaki Y."/>
            <person name="Nishi S."/>
            <person name="Hori S."/>
            <person name="Arai W."/>
            <person name="Tsubouchi T."/>
            <person name="Morono Y."/>
            <person name="Uchiyama I."/>
            <person name="Ito T."/>
            <person name="Fujiyama A."/>
            <person name="Inagaki F."/>
            <person name="Takami H."/>
        </authorList>
    </citation>
    <scope>NUCLEOTIDE SEQUENCE</scope>
    <source>
        <strain evidence="1">Expedition CK06-06</strain>
    </source>
</reference>
<gene>
    <name evidence="1" type="ORF">S01H1_17648</name>
</gene>
<proteinExistence type="predicted"/>
<evidence type="ECO:0000313" key="1">
    <source>
        <dbReference type="EMBL" id="GAF73816.1"/>
    </source>
</evidence>
<dbReference type="AlphaFoldDB" id="X0SFB3"/>
<protein>
    <submittedName>
        <fullName evidence="1">Uncharacterized protein</fullName>
    </submittedName>
</protein>
<name>X0SFB3_9ZZZZ</name>